<evidence type="ECO:0000313" key="4">
    <source>
        <dbReference type="Proteomes" id="UP001155586"/>
    </source>
</evidence>
<keyword evidence="2" id="KW-1133">Transmembrane helix</keyword>
<feature type="compositionally biased region" description="Polar residues" evidence="1">
    <location>
        <begin position="89"/>
        <end position="99"/>
    </location>
</feature>
<keyword evidence="2" id="KW-0472">Membrane</keyword>
<feature type="non-terminal residue" evidence="3">
    <location>
        <position position="1"/>
    </location>
</feature>
<proteinExistence type="predicted"/>
<dbReference type="EMBL" id="JAKRRX010000281">
    <property type="protein sequence ID" value="MCW8336563.1"/>
    <property type="molecule type" value="Genomic_DNA"/>
</dbReference>
<organism evidence="3 4">
    <name type="scientific">Vibrio paucivorans</name>
    <dbReference type="NCBI Taxonomy" id="2829489"/>
    <lineage>
        <taxon>Bacteria</taxon>
        <taxon>Pseudomonadati</taxon>
        <taxon>Pseudomonadota</taxon>
        <taxon>Gammaproteobacteria</taxon>
        <taxon>Vibrionales</taxon>
        <taxon>Vibrionaceae</taxon>
        <taxon>Vibrio</taxon>
    </lineage>
</organism>
<dbReference type="RefSeq" id="WP_265689648.1">
    <property type="nucleotide sequence ID" value="NZ_JAKRRX010000281.1"/>
</dbReference>
<feature type="transmembrane region" description="Helical" evidence="2">
    <location>
        <begin position="6"/>
        <end position="22"/>
    </location>
</feature>
<evidence type="ECO:0000256" key="2">
    <source>
        <dbReference type="SAM" id="Phobius"/>
    </source>
</evidence>
<keyword evidence="4" id="KW-1185">Reference proteome</keyword>
<protein>
    <submittedName>
        <fullName evidence="3">Uncharacterized protein</fullName>
    </submittedName>
</protein>
<dbReference type="AlphaFoldDB" id="A0A9X3CIN9"/>
<dbReference type="Proteomes" id="UP001155586">
    <property type="component" value="Unassembled WGS sequence"/>
</dbReference>
<gene>
    <name evidence="3" type="ORF">MD483_22410</name>
</gene>
<name>A0A9X3CIN9_9VIBR</name>
<keyword evidence="2" id="KW-0812">Transmembrane</keyword>
<evidence type="ECO:0000313" key="3">
    <source>
        <dbReference type="EMBL" id="MCW8336563.1"/>
    </source>
</evidence>
<sequence length="105" mass="12169">RPIINILVLLLYMISGLIMAMNEHDFTRYLKLCTQLMPNQRARLLQAIQHPHLTPLDILSNEEREMLQAVFQYERTDEGPRPNEHRSESPAQNRPSGSEATKCDI</sequence>
<feature type="compositionally biased region" description="Basic and acidic residues" evidence="1">
    <location>
        <begin position="74"/>
        <end position="88"/>
    </location>
</feature>
<comment type="caution">
    <text evidence="3">The sequence shown here is derived from an EMBL/GenBank/DDBJ whole genome shotgun (WGS) entry which is preliminary data.</text>
</comment>
<reference evidence="3" key="1">
    <citation type="submission" date="2022-02" db="EMBL/GenBank/DDBJ databases">
        <title>Vibrio sp. nov., a new bacterium isolated from Bohai sea, China.</title>
        <authorList>
            <person name="Yuan Y."/>
        </authorList>
    </citation>
    <scope>NUCLEOTIDE SEQUENCE</scope>
    <source>
        <strain evidence="3">DBSS07</strain>
    </source>
</reference>
<evidence type="ECO:0000256" key="1">
    <source>
        <dbReference type="SAM" id="MobiDB-lite"/>
    </source>
</evidence>
<feature type="region of interest" description="Disordered" evidence="1">
    <location>
        <begin position="74"/>
        <end position="105"/>
    </location>
</feature>
<accession>A0A9X3CIN9</accession>